<dbReference type="Proteomes" id="UP001488805">
    <property type="component" value="Unassembled WGS sequence"/>
</dbReference>
<proteinExistence type="predicted"/>
<comment type="caution">
    <text evidence="2">The sequence shown here is derived from an EMBL/GenBank/DDBJ whole genome shotgun (WGS) entry which is preliminary data.</text>
</comment>
<keyword evidence="3" id="KW-1185">Reference proteome</keyword>
<evidence type="ECO:0000313" key="2">
    <source>
        <dbReference type="EMBL" id="KAK9520299.1"/>
    </source>
</evidence>
<evidence type="ECO:0000313" key="3">
    <source>
        <dbReference type="Proteomes" id="UP001488805"/>
    </source>
</evidence>
<feature type="region of interest" description="Disordered" evidence="1">
    <location>
        <begin position="1"/>
        <end position="37"/>
    </location>
</feature>
<gene>
    <name evidence="2" type="ORF">VZT92_020195</name>
</gene>
<protein>
    <submittedName>
        <fullName evidence="2">Uncharacterized protein</fullName>
    </submittedName>
</protein>
<accession>A0AAW1EF36</accession>
<reference evidence="2 3" key="1">
    <citation type="journal article" date="2024" name="Genome Biol. Evol.">
        <title>Chromosome-level genome assembly of the viviparous eelpout Zoarces viviparus.</title>
        <authorList>
            <person name="Fuhrmann N."/>
            <person name="Brasseur M.V."/>
            <person name="Bakowski C.E."/>
            <person name="Podsiadlowski L."/>
            <person name="Prost S."/>
            <person name="Krehenwinkel H."/>
            <person name="Mayer C."/>
        </authorList>
    </citation>
    <scope>NUCLEOTIDE SEQUENCE [LARGE SCALE GENOMIC DNA]</scope>
    <source>
        <strain evidence="2">NO-MEL_2022_Ind0_liver</strain>
    </source>
</reference>
<organism evidence="2 3">
    <name type="scientific">Zoarces viviparus</name>
    <name type="common">Viviparous eelpout</name>
    <name type="synonym">Blennius viviparus</name>
    <dbReference type="NCBI Taxonomy" id="48416"/>
    <lineage>
        <taxon>Eukaryota</taxon>
        <taxon>Metazoa</taxon>
        <taxon>Chordata</taxon>
        <taxon>Craniata</taxon>
        <taxon>Vertebrata</taxon>
        <taxon>Euteleostomi</taxon>
        <taxon>Actinopterygii</taxon>
        <taxon>Neopterygii</taxon>
        <taxon>Teleostei</taxon>
        <taxon>Neoteleostei</taxon>
        <taxon>Acanthomorphata</taxon>
        <taxon>Eupercaria</taxon>
        <taxon>Perciformes</taxon>
        <taxon>Cottioidei</taxon>
        <taxon>Zoarcales</taxon>
        <taxon>Zoarcidae</taxon>
        <taxon>Zoarcinae</taxon>
        <taxon>Zoarces</taxon>
    </lineage>
</organism>
<dbReference type="AlphaFoldDB" id="A0AAW1EF36"/>
<evidence type="ECO:0000256" key="1">
    <source>
        <dbReference type="SAM" id="MobiDB-lite"/>
    </source>
</evidence>
<dbReference type="EMBL" id="JBCEZU010000329">
    <property type="protein sequence ID" value="KAK9520299.1"/>
    <property type="molecule type" value="Genomic_DNA"/>
</dbReference>
<name>A0AAW1EF36_ZOAVI</name>
<sequence length="79" mass="8859">MTHGGQKALSGPQTGNLPTKPGSDPSKRRRTLLVRTVGPVRGFTERACGTTPDRRVLFMIWGRLETRQEIIRRERKTGS</sequence>